<dbReference type="KEGG" id="cam:101492012"/>
<dbReference type="PRINTS" id="PR01573">
    <property type="entry name" value="SUPERTUBBY"/>
</dbReference>
<dbReference type="Proteomes" id="UP000087171">
    <property type="component" value="Chromosome Ca1"/>
</dbReference>
<keyword evidence="4" id="KW-1185">Reference proteome</keyword>
<dbReference type="GeneID" id="101492012"/>
<accession>A0A1S2XB16</accession>
<reference evidence="5" key="2">
    <citation type="submission" date="2025-08" db="UniProtKB">
        <authorList>
            <consortium name="RefSeq"/>
        </authorList>
    </citation>
    <scope>IDENTIFICATION</scope>
    <source>
        <tissue evidence="5">Etiolated seedlings</tissue>
    </source>
</reference>
<feature type="compositionally biased region" description="Basic and acidic residues" evidence="2">
    <location>
        <begin position="33"/>
        <end position="42"/>
    </location>
</feature>
<dbReference type="Pfam" id="PF01167">
    <property type="entry name" value="Tub"/>
    <property type="match status" value="1"/>
</dbReference>
<dbReference type="eggNOG" id="KOG2502">
    <property type="taxonomic scope" value="Eukaryota"/>
</dbReference>
<dbReference type="InterPro" id="IPR025659">
    <property type="entry name" value="Tubby-like_C"/>
</dbReference>
<dbReference type="PaxDb" id="3827-XP_004486597.1"/>
<organism evidence="4 5">
    <name type="scientific">Cicer arietinum</name>
    <name type="common">Chickpea</name>
    <name type="synonym">Garbanzo</name>
    <dbReference type="NCBI Taxonomy" id="3827"/>
    <lineage>
        <taxon>Eukaryota</taxon>
        <taxon>Viridiplantae</taxon>
        <taxon>Streptophyta</taxon>
        <taxon>Embryophyta</taxon>
        <taxon>Tracheophyta</taxon>
        <taxon>Spermatophyta</taxon>
        <taxon>Magnoliopsida</taxon>
        <taxon>eudicotyledons</taxon>
        <taxon>Gunneridae</taxon>
        <taxon>Pentapetalae</taxon>
        <taxon>rosids</taxon>
        <taxon>fabids</taxon>
        <taxon>Fabales</taxon>
        <taxon>Fabaceae</taxon>
        <taxon>Papilionoideae</taxon>
        <taxon>50 kb inversion clade</taxon>
        <taxon>NPAAA clade</taxon>
        <taxon>Hologalegina</taxon>
        <taxon>IRL clade</taxon>
        <taxon>Cicereae</taxon>
        <taxon>Cicer</taxon>
    </lineage>
</organism>
<dbReference type="SUPFAM" id="SSF54518">
    <property type="entry name" value="Tubby C-terminal domain-like"/>
    <property type="match status" value="1"/>
</dbReference>
<dbReference type="AlphaFoldDB" id="A0A1S2XB16"/>
<evidence type="ECO:0000313" key="4">
    <source>
        <dbReference type="Proteomes" id="UP000087171"/>
    </source>
</evidence>
<dbReference type="PANTHER" id="PTHR16517">
    <property type="entry name" value="TUBBY-RELATED"/>
    <property type="match status" value="1"/>
</dbReference>
<dbReference type="Gene3D" id="3.20.90.10">
    <property type="entry name" value="Tubby Protein, Chain A"/>
    <property type="match status" value="1"/>
</dbReference>
<sequence length="370" mass="41229">MNGVQIPTVRELNNNVETNEQTKKMMNVKPLSEIDGKGEVRHSRSCSNSHGSDNKENANVNNVVFPKSLSLSNKIVKPSSLQLCMQINDSSNSSNIWDHSDSDAAPASSWSTLPNKSLMCRPLPIDIGRCTCVIVKEPTPQGLSGGTFFSLYTYEGHGRQNRKLGVAHHKRRSGKSQFTIAQNVKGLVSISDDTFLGTVTANLTGSKYHIWDQGCRSRSKQPNPPLAVVEYVPTIPTCTGTHRSIKAYIPNHQSMSFKNTTQVQHIKGLPMNWEGKLDKVHQLFSRVPFYNKSTKQFELDFRDKGRVGLGIQRSVKNFQLTLEEDGKQTILQLGRVGKSMFVMDYRYPLTGYQAFCICLASVDAKLCCIV</sequence>
<feature type="region of interest" description="Disordered" evidence="2">
    <location>
        <begin position="33"/>
        <end position="59"/>
    </location>
</feature>
<feature type="compositionally biased region" description="Polar residues" evidence="2">
    <location>
        <begin position="45"/>
        <end position="59"/>
    </location>
</feature>
<dbReference type="STRING" id="3827.A0A1S2XB16"/>
<dbReference type="InterPro" id="IPR000007">
    <property type="entry name" value="Tubby_C"/>
</dbReference>
<evidence type="ECO:0000259" key="3">
    <source>
        <dbReference type="Pfam" id="PF01167"/>
    </source>
</evidence>
<protein>
    <submittedName>
        <fullName evidence="5">Tubby-like protein 8</fullName>
    </submittedName>
</protein>
<proteinExistence type="inferred from homology"/>
<name>A0A1S2XB16_CICAR</name>
<evidence type="ECO:0000313" key="5">
    <source>
        <dbReference type="RefSeq" id="XP_004486597.2"/>
    </source>
</evidence>
<dbReference type="PANTHER" id="PTHR16517:SF131">
    <property type="entry name" value="TUBBY-LIKE PROTEIN 8"/>
    <property type="match status" value="1"/>
</dbReference>
<dbReference type="OrthoDB" id="8775810at2759"/>
<dbReference type="RefSeq" id="XP_004486597.2">
    <property type="nucleotide sequence ID" value="XM_004486540.3"/>
</dbReference>
<evidence type="ECO:0000256" key="2">
    <source>
        <dbReference type="SAM" id="MobiDB-lite"/>
    </source>
</evidence>
<comment type="similarity">
    <text evidence="1">Belongs to the TUB family.</text>
</comment>
<reference evidence="4" key="1">
    <citation type="journal article" date="2013" name="Nat. Biotechnol.">
        <title>Draft genome sequence of chickpea (Cicer arietinum) provides a resource for trait improvement.</title>
        <authorList>
            <person name="Varshney R.K."/>
            <person name="Song C."/>
            <person name="Saxena R.K."/>
            <person name="Azam S."/>
            <person name="Yu S."/>
            <person name="Sharpe A.G."/>
            <person name="Cannon S."/>
            <person name="Baek J."/>
            <person name="Rosen B.D."/>
            <person name="Tar'an B."/>
            <person name="Millan T."/>
            <person name="Zhang X."/>
            <person name="Ramsay L.D."/>
            <person name="Iwata A."/>
            <person name="Wang Y."/>
            <person name="Nelson W."/>
            <person name="Farmer A.D."/>
            <person name="Gaur P.M."/>
            <person name="Soderlund C."/>
            <person name="Penmetsa R.V."/>
            <person name="Xu C."/>
            <person name="Bharti A.K."/>
            <person name="He W."/>
            <person name="Winter P."/>
            <person name="Zhao S."/>
            <person name="Hane J.K."/>
            <person name="Carrasquilla-Garcia N."/>
            <person name="Condie J.A."/>
            <person name="Upadhyaya H.D."/>
            <person name="Luo M.C."/>
            <person name="Thudi M."/>
            <person name="Gowda C.L."/>
            <person name="Singh N.P."/>
            <person name="Lichtenzveig J."/>
            <person name="Gali K.K."/>
            <person name="Rubio J."/>
            <person name="Nadarajan N."/>
            <person name="Dolezel J."/>
            <person name="Bansal K.C."/>
            <person name="Xu X."/>
            <person name="Edwards D."/>
            <person name="Zhang G."/>
            <person name="Kahl G."/>
            <person name="Gil J."/>
            <person name="Singh K.B."/>
            <person name="Datta S.K."/>
            <person name="Jackson S.A."/>
            <person name="Wang J."/>
            <person name="Cook D.R."/>
        </authorList>
    </citation>
    <scope>NUCLEOTIDE SEQUENCE [LARGE SCALE GENOMIC DNA]</scope>
    <source>
        <strain evidence="4">cv. CDC Frontier</strain>
    </source>
</reference>
<feature type="domain" description="Tubby C-terminal" evidence="3">
    <location>
        <begin position="120"/>
        <end position="363"/>
    </location>
</feature>
<evidence type="ECO:0000256" key="1">
    <source>
        <dbReference type="ARBA" id="ARBA00007129"/>
    </source>
</evidence>
<gene>
    <name evidence="5" type="primary">LOC101492012</name>
</gene>